<comment type="caution">
    <text evidence="1">The sequence shown here is derived from an EMBL/GenBank/DDBJ whole genome shotgun (WGS) entry which is preliminary data.</text>
</comment>
<name>A0ABQ7TU27_SOLTU</name>
<sequence length="117" mass="13593">MPKLFGLKKYWPIVEDSIGAPTKGEVLTDAQKTEFGARKLKYLKAKIYFFQTIERPILCKETSKSILDSMKKKILRIARVKRAQLQALRRNFETSEMKEGESITSYSARIMEIDNKM</sequence>
<evidence type="ECO:0000313" key="2">
    <source>
        <dbReference type="Proteomes" id="UP000826656"/>
    </source>
</evidence>
<evidence type="ECO:0000313" key="1">
    <source>
        <dbReference type="EMBL" id="KAH0737599.1"/>
    </source>
</evidence>
<protein>
    <submittedName>
        <fullName evidence="1">Uncharacterized protein</fullName>
    </submittedName>
</protein>
<dbReference type="EMBL" id="JAIVGD010000028">
    <property type="protein sequence ID" value="KAH0737599.1"/>
    <property type="molecule type" value="Genomic_DNA"/>
</dbReference>
<organism evidence="1 2">
    <name type="scientific">Solanum tuberosum</name>
    <name type="common">Potato</name>
    <dbReference type="NCBI Taxonomy" id="4113"/>
    <lineage>
        <taxon>Eukaryota</taxon>
        <taxon>Viridiplantae</taxon>
        <taxon>Streptophyta</taxon>
        <taxon>Embryophyta</taxon>
        <taxon>Tracheophyta</taxon>
        <taxon>Spermatophyta</taxon>
        <taxon>Magnoliopsida</taxon>
        <taxon>eudicotyledons</taxon>
        <taxon>Gunneridae</taxon>
        <taxon>Pentapetalae</taxon>
        <taxon>asterids</taxon>
        <taxon>lamiids</taxon>
        <taxon>Solanales</taxon>
        <taxon>Solanaceae</taxon>
        <taxon>Solanoideae</taxon>
        <taxon>Solaneae</taxon>
        <taxon>Solanum</taxon>
    </lineage>
</organism>
<keyword evidence="2" id="KW-1185">Reference proteome</keyword>
<dbReference type="PANTHER" id="PTHR35317:SF27">
    <property type="entry name" value="RETROVIRUS-RELATED POL POLYPROTEIN FROM TRANSPOSON TNT 1-94"/>
    <property type="match status" value="1"/>
</dbReference>
<reference evidence="1 2" key="1">
    <citation type="journal article" date="2021" name="bioRxiv">
        <title>Chromosome-scale and haplotype-resolved genome assembly of a tetraploid potato cultivar.</title>
        <authorList>
            <person name="Sun H."/>
            <person name="Jiao W.-B."/>
            <person name="Krause K."/>
            <person name="Campoy J.A."/>
            <person name="Goel M."/>
            <person name="Folz-Donahue K."/>
            <person name="Kukat C."/>
            <person name="Huettel B."/>
            <person name="Schneeberger K."/>
        </authorList>
    </citation>
    <scope>NUCLEOTIDE SEQUENCE [LARGE SCALE GENOMIC DNA]</scope>
    <source>
        <strain evidence="1">SolTubOtavaFocal</strain>
        <tissue evidence="1">Leaves</tissue>
    </source>
</reference>
<gene>
    <name evidence="1" type="ORF">KY290_036304</name>
</gene>
<dbReference type="Proteomes" id="UP000826656">
    <property type="component" value="Unassembled WGS sequence"/>
</dbReference>
<proteinExistence type="predicted"/>
<accession>A0ABQ7TU27</accession>
<dbReference type="PANTHER" id="PTHR35317">
    <property type="entry name" value="OS04G0629600 PROTEIN"/>
    <property type="match status" value="1"/>
</dbReference>